<dbReference type="EMBL" id="JAKZGS010000002">
    <property type="protein sequence ID" value="MCH7397182.1"/>
    <property type="molecule type" value="Genomic_DNA"/>
</dbReference>
<comment type="caution">
    <text evidence="2">The sequence shown here is derived from an EMBL/GenBank/DDBJ whole genome shotgun (WGS) entry which is preliminary data.</text>
</comment>
<dbReference type="InterPro" id="IPR036280">
    <property type="entry name" value="Multihaem_cyt_sf"/>
</dbReference>
<dbReference type="SUPFAM" id="SSF48695">
    <property type="entry name" value="Multiheme cytochromes"/>
    <property type="match status" value="1"/>
</dbReference>
<proteinExistence type="predicted"/>
<evidence type="ECO:0008006" key="4">
    <source>
        <dbReference type="Google" id="ProtNLM"/>
    </source>
</evidence>
<keyword evidence="1" id="KW-0812">Transmembrane</keyword>
<evidence type="ECO:0000256" key="1">
    <source>
        <dbReference type="SAM" id="Phobius"/>
    </source>
</evidence>
<evidence type="ECO:0000313" key="3">
    <source>
        <dbReference type="Proteomes" id="UP001165488"/>
    </source>
</evidence>
<dbReference type="Proteomes" id="UP001165488">
    <property type="component" value="Unassembled WGS sequence"/>
</dbReference>
<feature type="transmembrane region" description="Helical" evidence="1">
    <location>
        <begin position="12"/>
        <end position="29"/>
    </location>
</feature>
<keyword evidence="1" id="KW-0472">Membrane</keyword>
<dbReference type="RefSeq" id="WP_241273683.1">
    <property type="nucleotide sequence ID" value="NZ_JAKZGS010000002.1"/>
</dbReference>
<gene>
    <name evidence="2" type="ORF">MM236_04240</name>
</gene>
<name>A0ABS9UKT5_9BACT</name>
<organism evidence="2 3">
    <name type="scientific">Belliella calami</name>
    <dbReference type="NCBI Taxonomy" id="2923436"/>
    <lineage>
        <taxon>Bacteria</taxon>
        <taxon>Pseudomonadati</taxon>
        <taxon>Bacteroidota</taxon>
        <taxon>Cytophagia</taxon>
        <taxon>Cytophagales</taxon>
        <taxon>Cyclobacteriaceae</taxon>
        <taxon>Belliella</taxon>
    </lineage>
</organism>
<sequence>MKNIFNKLKNSFLIWTPMVLMVFVTVFAVNKNHEEVEKNYAFEKQLEEESKQAFLKAYKVFMHPRCVNCHPAGDAPLQGDDSHIHSQNVKRGIDGKGLYALKCSNCHQEKNIPGDNMPPGHDIWQLPPAHMKMVFEGKSPRQLAEHFMDNEFTGFVNWQEDLIHHVEHEPLVLHSWSYGTRPPLSHEEFVESLKEWIEKGAALPD</sequence>
<evidence type="ECO:0000313" key="2">
    <source>
        <dbReference type="EMBL" id="MCH7397182.1"/>
    </source>
</evidence>
<keyword evidence="1" id="KW-1133">Transmembrane helix</keyword>
<protein>
    <recommendedName>
        <fullName evidence="4">Cytochrome c domain-containing protein</fullName>
    </recommendedName>
</protein>
<accession>A0ABS9UKT5</accession>
<keyword evidence="3" id="KW-1185">Reference proteome</keyword>
<reference evidence="2" key="1">
    <citation type="submission" date="2022-03" db="EMBL/GenBank/DDBJ databases">
        <title>De novo assembled genomes of Belliella spp. (Cyclobacteriaceae) strains.</title>
        <authorList>
            <person name="Szabo A."/>
            <person name="Korponai K."/>
            <person name="Felfoldi T."/>
        </authorList>
    </citation>
    <scope>NUCLEOTIDE SEQUENCE</scope>
    <source>
        <strain evidence="2">DSM 107340</strain>
    </source>
</reference>